<dbReference type="EMBL" id="CACSIO010000005">
    <property type="protein sequence ID" value="CAA0098823.1"/>
    <property type="molecule type" value="Genomic_DNA"/>
</dbReference>
<keyword evidence="6" id="KW-1185">Reference proteome</keyword>
<evidence type="ECO:0000313" key="6">
    <source>
        <dbReference type="Proteomes" id="UP000441399"/>
    </source>
</evidence>
<dbReference type="OrthoDB" id="282744at2"/>
<dbReference type="InterPro" id="IPR020449">
    <property type="entry name" value="Tscrpt_reg_AraC-type_HTH"/>
</dbReference>
<sequence length="366" mass="41395">MDTLRSQEEISSHHAFDCWHEAMSAFCGVAPTDTQTANPIQTPESASPNYNRQPINGYMNSYRFDGFVTLDVRSGPQLIYRSFEEILSGGEDAFAFMAVDQTTWGVGSKFGTVESSVSSGDILAVDFSKPSFANCSRLNTQVLFLPRAILNEGLPDIESVHLNILHRQHPLTRFVFRHIKSLHEEAAHMTIQDSEALLEPTAALLIAALEATPDNLARAETIIDRNYLLEIRRLIDHNLFDPQLNATFIANQLGLSRSKLYRLTEPLGSLKHFINQRRMRYAFRLLASGHLRTSILQLSEQLGFGSESSFRRNFKSIFGMTPKEVRSLGRHAYQYYYTDKSNVSPTPALASGEMLHHQWMTDMFSR</sequence>
<accession>A0A5S9P618</accession>
<dbReference type="SUPFAM" id="SSF46689">
    <property type="entry name" value="Homeodomain-like"/>
    <property type="match status" value="1"/>
</dbReference>
<keyword evidence="2" id="KW-0238">DNA-binding</keyword>
<gene>
    <name evidence="5" type="primary">feaR</name>
    <name evidence="5" type="ORF">OPDIPICF_04193</name>
</gene>
<dbReference type="GO" id="GO:0043565">
    <property type="term" value="F:sequence-specific DNA binding"/>
    <property type="evidence" value="ECO:0007669"/>
    <property type="project" value="InterPro"/>
</dbReference>
<dbReference type="PANTHER" id="PTHR43280">
    <property type="entry name" value="ARAC-FAMILY TRANSCRIPTIONAL REGULATOR"/>
    <property type="match status" value="1"/>
</dbReference>
<evidence type="ECO:0000256" key="1">
    <source>
        <dbReference type="ARBA" id="ARBA00023015"/>
    </source>
</evidence>
<dbReference type="Pfam" id="PF12833">
    <property type="entry name" value="HTH_18"/>
    <property type="match status" value="1"/>
</dbReference>
<dbReference type="GO" id="GO:0003700">
    <property type="term" value="F:DNA-binding transcription factor activity"/>
    <property type="evidence" value="ECO:0007669"/>
    <property type="project" value="InterPro"/>
</dbReference>
<dbReference type="PRINTS" id="PR00032">
    <property type="entry name" value="HTHARAC"/>
</dbReference>
<name>A0A5S9P618_9GAMM</name>
<keyword evidence="1" id="KW-0805">Transcription regulation</keyword>
<evidence type="ECO:0000256" key="2">
    <source>
        <dbReference type="ARBA" id="ARBA00023125"/>
    </source>
</evidence>
<dbReference type="SMART" id="SM00342">
    <property type="entry name" value="HTH_ARAC"/>
    <property type="match status" value="1"/>
</dbReference>
<dbReference type="Proteomes" id="UP000441399">
    <property type="component" value="Unassembled WGS sequence"/>
</dbReference>
<proteinExistence type="predicted"/>
<organism evidence="5 6">
    <name type="scientific">BD1-7 clade bacterium</name>
    <dbReference type="NCBI Taxonomy" id="2029982"/>
    <lineage>
        <taxon>Bacteria</taxon>
        <taxon>Pseudomonadati</taxon>
        <taxon>Pseudomonadota</taxon>
        <taxon>Gammaproteobacteria</taxon>
        <taxon>Cellvibrionales</taxon>
        <taxon>Spongiibacteraceae</taxon>
        <taxon>BD1-7 clade</taxon>
    </lineage>
</organism>
<dbReference type="InterPro" id="IPR009057">
    <property type="entry name" value="Homeodomain-like_sf"/>
</dbReference>
<dbReference type="InterPro" id="IPR018060">
    <property type="entry name" value="HTH_AraC"/>
</dbReference>
<evidence type="ECO:0000259" key="4">
    <source>
        <dbReference type="PROSITE" id="PS01124"/>
    </source>
</evidence>
<evidence type="ECO:0000256" key="3">
    <source>
        <dbReference type="ARBA" id="ARBA00023163"/>
    </source>
</evidence>
<dbReference type="Gene3D" id="1.10.10.60">
    <property type="entry name" value="Homeodomain-like"/>
    <property type="match status" value="1"/>
</dbReference>
<keyword evidence="3" id="KW-0804">Transcription</keyword>
<protein>
    <submittedName>
        <fullName evidence="5">Transcriptional activator FeaR</fullName>
    </submittedName>
</protein>
<dbReference type="PROSITE" id="PS01124">
    <property type="entry name" value="HTH_ARAC_FAMILY_2"/>
    <property type="match status" value="1"/>
</dbReference>
<reference evidence="5 6" key="1">
    <citation type="submission" date="2019-11" db="EMBL/GenBank/DDBJ databases">
        <authorList>
            <person name="Holert J."/>
        </authorList>
    </citation>
    <scope>NUCLEOTIDE SEQUENCE [LARGE SCALE GENOMIC DNA]</scope>
    <source>
        <strain evidence="5">SB11_3</strain>
    </source>
</reference>
<dbReference type="PANTHER" id="PTHR43280:SF31">
    <property type="entry name" value="TRANSCRIPTIONAL REGULATORY PROTEIN"/>
    <property type="match status" value="1"/>
</dbReference>
<evidence type="ECO:0000313" key="5">
    <source>
        <dbReference type="EMBL" id="CAA0098823.1"/>
    </source>
</evidence>
<feature type="domain" description="HTH araC/xylS-type" evidence="4">
    <location>
        <begin position="229"/>
        <end position="328"/>
    </location>
</feature>
<dbReference type="AlphaFoldDB" id="A0A5S9P618"/>